<protein>
    <submittedName>
        <fullName evidence="2">Uncharacterized protein</fullName>
    </submittedName>
</protein>
<evidence type="ECO:0000313" key="2">
    <source>
        <dbReference type="EMBL" id="PUU82412.1"/>
    </source>
</evidence>
<feature type="region of interest" description="Disordered" evidence="1">
    <location>
        <begin position="1"/>
        <end position="106"/>
    </location>
</feature>
<feature type="compositionally biased region" description="Basic and acidic residues" evidence="1">
    <location>
        <begin position="1"/>
        <end position="19"/>
    </location>
</feature>
<keyword evidence="3" id="KW-1185">Reference proteome</keyword>
<feature type="compositionally biased region" description="Basic and acidic residues" evidence="1">
    <location>
        <begin position="73"/>
        <end position="82"/>
    </location>
</feature>
<sequence>MADVRKLLQAERRQREANNKKNPAASPPPRASGKRPFSESSGSSSKRTKTSAPTTANLPADFFFGEPVSSSNERVEILDSRASKPTTTTTDDDPMSEATTSLPQDFFQKNNLEDVDEDEWAAFQAEVAADSLSAATPGAPPVATVITAAPTLNGPGGEHEQRVDDEDEYGKGEEEDAKQKLLDEFEEMESLEQRVLRLKERREALKSKHPIMGTQMEVVEVEVAGGGGLDDGDDDDDDDEYEEDDDFFRARGS</sequence>
<dbReference type="AlphaFoldDB" id="A0A2T7A3U5"/>
<comment type="caution">
    <text evidence="2">The sequence shown here is derived from an EMBL/GenBank/DDBJ whole genome shotgun (WGS) entry which is preliminary data.</text>
</comment>
<name>A0A2T7A3U5_TUBBO</name>
<dbReference type="Proteomes" id="UP000244722">
    <property type="component" value="Unassembled WGS sequence"/>
</dbReference>
<feature type="compositionally biased region" description="Polar residues" evidence="1">
    <location>
        <begin position="97"/>
        <end position="106"/>
    </location>
</feature>
<organism evidence="2 3">
    <name type="scientific">Tuber borchii</name>
    <name type="common">White truffle</name>
    <dbReference type="NCBI Taxonomy" id="42251"/>
    <lineage>
        <taxon>Eukaryota</taxon>
        <taxon>Fungi</taxon>
        <taxon>Dikarya</taxon>
        <taxon>Ascomycota</taxon>
        <taxon>Pezizomycotina</taxon>
        <taxon>Pezizomycetes</taxon>
        <taxon>Pezizales</taxon>
        <taxon>Tuberaceae</taxon>
        <taxon>Tuber</taxon>
    </lineage>
</organism>
<accession>A0A2T7A3U5</accession>
<reference evidence="2 3" key="1">
    <citation type="submission" date="2017-04" db="EMBL/GenBank/DDBJ databases">
        <title>Draft genome sequence of Tuber borchii Vittad., a whitish edible truffle.</title>
        <authorList>
            <consortium name="DOE Joint Genome Institute"/>
            <person name="Murat C."/>
            <person name="Kuo A."/>
            <person name="Barry K.W."/>
            <person name="Clum A."/>
            <person name="Dockter R.B."/>
            <person name="Fauchery L."/>
            <person name="Iotti M."/>
            <person name="Kohler A."/>
            <person name="Labutti K."/>
            <person name="Lindquist E.A."/>
            <person name="Lipzen A."/>
            <person name="Ohm R.A."/>
            <person name="Wang M."/>
            <person name="Grigoriev I.V."/>
            <person name="Zambonelli A."/>
            <person name="Martin F.M."/>
        </authorList>
    </citation>
    <scope>NUCLEOTIDE SEQUENCE [LARGE SCALE GENOMIC DNA]</scope>
    <source>
        <strain evidence="2 3">Tbo3840</strain>
    </source>
</reference>
<dbReference type="OrthoDB" id="77607at2759"/>
<feature type="region of interest" description="Disordered" evidence="1">
    <location>
        <begin position="147"/>
        <end position="176"/>
    </location>
</feature>
<gene>
    <name evidence="2" type="ORF">B9Z19DRAFT_1074836</name>
</gene>
<evidence type="ECO:0000256" key="1">
    <source>
        <dbReference type="SAM" id="MobiDB-lite"/>
    </source>
</evidence>
<evidence type="ECO:0000313" key="3">
    <source>
        <dbReference type="Proteomes" id="UP000244722"/>
    </source>
</evidence>
<feature type="compositionally biased region" description="Low complexity" evidence="1">
    <location>
        <begin position="34"/>
        <end position="45"/>
    </location>
</feature>
<feature type="compositionally biased region" description="Acidic residues" evidence="1">
    <location>
        <begin position="230"/>
        <end position="246"/>
    </location>
</feature>
<feature type="region of interest" description="Disordered" evidence="1">
    <location>
        <begin position="222"/>
        <end position="253"/>
    </location>
</feature>
<dbReference type="EMBL" id="NESQ01000028">
    <property type="protein sequence ID" value="PUU82412.1"/>
    <property type="molecule type" value="Genomic_DNA"/>
</dbReference>
<proteinExistence type="predicted"/>
<dbReference type="STRING" id="42251.A0A2T7A3U5"/>